<evidence type="ECO:0000313" key="2">
    <source>
        <dbReference type="Proteomes" id="UP001472677"/>
    </source>
</evidence>
<accession>A0ABR2AP53</accession>
<name>A0ABR2AP53_9ROSI</name>
<sequence>MCSVREEQVVYLVKPTTYGRFYYHKLHTLRNHANYPATASAGLERRSWMDRYRLCNSVSADLQIDGEMGLSAGFAEVMAIKTTSMYSLKQIGYAVESDFQVALNWIVNPLPRPWRWWTLFDEIDRMAQTITLVQFMYVP</sequence>
<dbReference type="EMBL" id="JBBPBM010000446">
    <property type="protein sequence ID" value="KAK8495325.1"/>
    <property type="molecule type" value="Genomic_DNA"/>
</dbReference>
<evidence type="ECO:0000313" key="1">
    <source>
        <dbReference type="EMBL" id="KAK8495325.1"/>
    </source>
</evidence>
<reference evidence="1 2" key="1">
    <citation type="journal article" date="2024" name="G3 (Bethesda)">
        <title>Genome assembly of Hibiscus sabdariffa L. provides insights into metabolisms of medicinal natural products.</title>
        <authorList>
            <person name="Kim T."/>
        </authorList>
    </citation>
    <scope>NUCLEOTIDE SEQUENCE [LARGE SCALE GENOMIC DNA]</scope>
    <source>
        <strain evidence="1">TK-2024</strain>
        <tissue evidence="1">Old leaves</tissue>
    </source>
</reference>
<proteinExistence type="predicted"/>
<protein>
    <submittedName>
        <fullName evidence="1">Uncharacterized protein</fullName>
    </submittedName>
</protein>
<gene>
    <name evidence="1" type="ORF">V6N12_037120</name>
</gene>
<keyword evidence="2" id="KW-1185">Reference proteome</keyword>
<dbReference type="Proteomes" id="UP001472677">
    <property type="component" value="Unassembled WGS sequence"/>
</dbReference>
<comment type="caution">
    <text evidence="1">The sequence shown here is derived from an EMBL/GenBank/DDBJ whole genome shotgun (WGS) entry which is preliminary data.</text>
</comment>
<organism evidence="1 2">
    <name type="scientific">Hibiscus sabdariffa</name>
    <name type="common">roselle</name>
    <dbReference type="NCBI Taxonomy" id="183260"/>
    <lineage>
        <taxon>Eukaryota</taxon>
        <taxon>Viridiplantae</taxon>
        <taxon>Streptophyta</taxon>
        <taxon>Embryophyta</taxon>
        <taxon>Tracheophyta</taxon>
        <taxon>Spermatophyta</taxon>
        <taxon>Magnoliopsida</taxon>
        <taxon>eudicotyledons</taxon>
        <taxon>Gunneridae</taxon>
        <taxon>Pentapetalae</taxon>
        <taxon>rosids</taxon>
        <taxon>malvids</taxon>
        <taxon>Malvales</taxon>
        <taxon>Malvaceae</taxon>
        <taxon>Malvoideae</taxon>
        <taxon>Hibiscus</taxon>
    </lineage>
</organism>